<keyword evidence="5 6" id="KW-0808">Transferase</keyword>
<dbReference type="OrthoDB" id="5334845at2759"/>
<feature type="compositionally biased region" description="Basic and acidic residues" evidence="7">
    <location>
        <begin position="543"/>
        <end position="572"/>
    </location>
</feature>
<dbReference type="InterPro" id="IPR013243">
    <property type="entry name" value="SCA7_dom"/>
</dbReference>
<dbReference type="Pfam" id="PF00109">
    <property type="entry name" value="ketoacyl-synt"/>
    <property type="match status" value="1"/>
</dbReference>
<feature type="domain" description="SCA7" evidence="8">
    <location>
        <begin position="617"/>
        <end position="683"/>
    </location>
</feature>
<dbReference type="GeneID" id="83207127"/>
<evidence type="ECO:0000256" key="2">
    <source>
        <dbReference type="ARBA" id="ARBA00013191"/>
    </source>
</evidence>
<feature type="compositionally biased region" description="Polar residues" evidence="7">
    <location>
        <begin position="778"/>
        <end position="789"/>
    </location>
</feature>
<dbReference type="NCBIfam" id="NF005589">
    <property type="entry name" value="PRK07314.1"/>
    <property type="match status" value="1"/>
</dbReference>
<comment type="caution">
    <text evidence="10">The sequence shown here is derived from an EMBL/GenBank/DDBJ whole genome shotgun (WGS) entry which is preliminary data.</text>
</comment>
<dbReference type="PROSITE" id="PS52004">
    <property type="entry name" value="KS3_2"/>
    <property type="match status" value="1"/>
</dbReference>
<dbReference type="GO" id="GO:0005739">
    <property type="term" value="C:mitochondrion"/>
    <property type="evidence" value="ECO:0007669"/>
    <property type="project" value="TreeGrafter"/>
</dbReference>
<proteinExistence type="inferred from homology"/>
<dbReference type="InterPro" id="IPR014030">
    <property type="entry name" value="Ketoacyl_synth_N"/>
</dbReference>
<dbReference type="EMBL" id="JAPQKS010000009">
    <property type="protein sequence ID" value="KAJ5214849.1"/>
    <property type="molecule type" value="Genomic_DNA"/>
</dbReference>
<evidence type="ECO:0000256" key="5">
    <source>
        <dbReference type="ARBA" id="ARBA00022679"/>
    </source>
</evidence>
<dbReference type="SMART" id="SM00825">
    <property type="entry name" value="PKS_KS"/>
    <property type="match status" value="1"/>
</dbReference>
<dbReference type="PROSITE" id="PS51505">
    <property type="entry name" value="SCA7"/>
    <property type="match status" value="1"/>
</dbReference>
<keyword evidence="11" id="KW-1185">Reference proteome</keyword>
<dbReference type="InterPro" id="IPR018201">
    <property type="entry name" value="Ketoacyl_synth_AS"/>
</dbReference>
<dbReference type="GO" id="GO:0004315">
    <property type="term" value="F:3-oxoacyl-[acyl-carrier-protein] synthase activity"/>
    <property type="evidence" value="ECO:0007669"/>
    <property type="project" value="UniProtKB-EC"/>
</dbReference>
<dbReference type="Gene3D" id="3.40.47.10">
    <property type="match status" value="1"/>
</dbReference>
<feature type="compositionally biased region" description="Basic residues" evidence="7">
    <location>
        <begin position="451"/>
        <end position="464"/>
    </location>
</feature>
<dbReference type="Pfam" id="PF02801">
    <property type="entry name" value="Ketoacyl-synt_C"/>
    <property type="match status" value="1"/>
</dbReference>
<dbReference type="PANTHER" id="PTHR11712:SF336">
    <property type="entry name" value="3-OXOACYL-[ACYL-CARRIER-PROTEIN] SYNTHASE, MITOCHONDRIAL"/>
    <property type="match status" value="1"/>
</dbReference>
<evidence type="ECO:0000259" key="8">
    <source>
        <dbReference type="PROSITE" id="PS51505"/>
    </source>
</evidence>
<evidence type="ECO:0000256" key="4">
    <source>
        <dbReference type="ARBA" id="ARBA00022553"/>
    </source>
</evidence>
<dbReference type="AlphaFoldDB" id="A0A9W9TA37"/>
<gene>
    <name evidence="10" type="ORF">N7468_010528</name>
</gene>
<sequence>MAGRPSASVDLTSDGAALFVGSMDDRMAFGEGALIGAMQDGGWIASEWLSRGDERKMALFAQYGIVAAEEALNDAKWRPSEFEQREATGVCLGSGIGNFDEIYNTVIAYDKGVGALTIESLSDTDDSQGYKKVNPLFVPKLLINLGAGHISMRHGFMGPNHAATTACTTGAHSIGDAARFIACGDADVMVAGGAESCIHPLAIGGFARARSLATDYNDDPELASRPFDADRAGFVVGEGAAMLVLEDLEHARARGARIYAELKGYGCSSDAHHMTAPKENGEGAYIAMKKALKQAQVKPAAVDYVNAHATSTVVGDAAENTAIKSLLLGPEGKNKASEVNISSTKGAIGHLLGGAGAVEAVFSVLAIRDNIMPPTLNLNRLAEGFDCNYAPGNAQDRQIDVALTNSFGDLSCPENPTAALIMASNGDAGRASGSLVDASGYKFTEKDTKPGKMKVKKTAKASTKKKADDVKDGPVDKSPNTSPLPKLDSKLGAYFPTGKPREDDLLETVICKHCKRPTLKQTAPEHIRGCLKAKQEKARKKKEARDAINRAKNADGKEDDDARDRVDDDSMKGQKSAKKSAVKGTDDSKKGKKRKADEDDGKEPKKKKKKDEPKAKTAKPKGPVDVEKQCGVTLPNGAQCARSLTCKSHSMGAKRSVPGRSLPYDMLLQQYQKKNQARQQKAAIDANAPLQDDIDTNGPVDSDEERDTVMAAIARSNPRPLESHTLISSKTKYRYVRIKEQMLHAFGGRGGGGIFSTDDSQQPLFGGNIFQPFDPMDVSQSYPRATPVTSLPMEPRSPLSRFHEDPATK</sequence>
<evidence type="ECO:0000256" key="6">
    <source>
        <dbReference type="RuleBase" id="RU003694"/>
    </source>
</evidence>
<dbReference type="Proteomes" id="UP001150941">
    <property type="component" value="Unassembled WGS sequence"/>
</dbReference>
<accession>A0A9W9TA37</accession>
<dbReference type="InterPro" id="IPR014031">
    <property type="entry name" value="Ketoacyl_synth_C"/>
</dbReference>
<comment type="similarity">
    <text evidence="1 6">Belongs to the thiolase-like superfamily. Beta-ketoacyl-ACP synthases family.</text>
</comment>
<feature type="region of interest" description="Disordered" evidence="7">
    <location>
        <begin position="768"/>
        <end position="809"/>
    </location>
</feature>
<organism evidence="10 11">
    <name type="scientific">Penicillium chermesinum</name>
    <dbReference type="NCBI Taxonomy" id="63820"/>
    <lineage>
        <taxon>Eukaryota</taxon>
        <taxon>Fungi</taxon>
        <taxon>Dikarya</taxon>
        <taxon>Ascomycota</taxon>
        <taxon>Pezizomycotina</taxon>
        <taxon>Eurotiomycetes</taxon>
        <taxon>Eurotiomycetidae</taxon>
        <taxon>Eurotiales</taxon>
        <taxon>Aspergillaceae</taxon>
        <taxon>Penicillium</taxon>
    </lineage>
</organism>
<dbReference type="InterPro" id="IPR020841">
    <property type="entry name" value="PKS_Beta-ketoAc_synthase_dom"/>
</dbReference>
<dbReference type="GO" id="GO:0006633">
    <property type="term" value="P:fatty acid biosynthetic process"/>
    <property type="evidence" value="ECO:0007669"/>
    <property type="project" value="InterPro"/>
</dbReference>
<keyword evidence="4" id="KW-0597">Phosphoprotein</keyword>
<dbReference type="CDD" id="cd00834">
    <property type="entry name" value="KAS_I_II"/>
    <property type="match status" value="1"/>
</dbReference>
<dbReference type="Pfam" id="PF08313">
    <property type="entry name" value="SCA7"/>
    <property type="match status" value="1"/>
</dbReference>
<reference evidence="10" key="2">
    <citation type="journal article" date="2023" name="IMA Fungus">
        <title>Comparative genomic study of the Penicillium genus elucidates a diverse pangenome and 15 lateral gene transfer events.</title>
        <authorList>
            <person name="Petersen C."/>
            <person name="Sorensen T."/>
            <person name="Nielsen M.R."/>
            <person name="Sondergaard T.E."/>
            <person name="Sorensen J.L."/>
            <person name="Fitzpatrick D.A."/>
            <person name="Frisvad J.C."/>
            <person name="Nielsen K.L."/>
        </authorList>
    </citation>
    <scope>NUCLEOTIDE SEQUENCE</scope>
    <source>
        <strain evidence="10">IBT 19713</strain>
    </source>
</reference>
<dbReference type="EC" id="2.3.1.41" evidence="2"/>
<protein>
    <recommendedName>
        <fullName evidence="2">beta-ketoacyl-[acyl-carrier-protein] synthase I</fullName>
        <ecNumber evidence="2">2.3.1.41</ecNumber>
    </recommendedName>
</protein>
<name>A0A9W9TA37_9EURO</name>
<dbReference type="InterPro" id="IPR016039">
    <property type="entry name" value="Thiolase-like"/>
</dbReference>
<feature type="compositionally biased region" description="Basic and acidic residues" evidence="7">
    <location>
        <begin position="465"/>
        <end position="475"/>
    </location>
</feature>
<dbReference type="SUPFAM" id="SSF53901">
    <property type="entry name" value="Thiolase-like"/>
    <property type="match status" value="2"/>
</dbReference>
<feature type="region of interest" description="Disordered" evidence="7">
    <location>
        <begin position="446"/>
        <end position="495"/>
    </location>
</feature>
<keyword evidence="3" id="KW-0596">Phosphopantetheine</keyword>
<reference evidence="10" key="1">
    <citation type="submission" date="2022-11" db="EMBL/GenBank/DDBJ databases">
        <authorList>
            <person name="Petersen C."/>
        </authorList>
    </citation>
    <scope>NUCLEOTIDE SEQUENCE</scope>
    <source>
        <strain evidence="10">IBT 19713</strain>
    </source>
</reference>
<evidence type="ECO:0000256" key="1">
    <source>
        <dbReference type="ARBA" id="ARBA00008467"/>
    </source>
</evidence>
<evidence type="ECO:0000259" key="9">
    <source>
        <dbReference type="PROSITE" id="PS52004"/>
    </source>
</evidence>
<feature type="domain" description="Ketosynthase family 3 (KS3)" evidence="9">
    <location>
        <begin position="1"/>
        <end position="420"/>
    </location>
</feature>
<dbReference type="RefSeq" id="XP_058325346.1">
    <property type="nucleotide sequence ID" value="XM_058479823.1"/>
</dbReference>
<dbReference type="PROSITE" id="PS00606">
    <property type="entry name" value="KS3_1"/>
    <property type="match status" value="1"/>
</dbReference>
<evidence type="ECO:0000256" key="7">
    <source>
        <dbReference type="SAM" id="MobiDB-lite"/>
    </source>
</evidence>
<feature type="region of interest" description="Disordered" evidence="7">
    <location>
        <begin position="533"/>
        <end position="628"/>
    </location>
</feature>
<dbReference type="InterPro" id="IPR000794">
    <property type="entry name" value="Beta-ketoacyl_synthase"/>
</dbReference>
<dbReference type="PANTHER" id="PTHR11712">
    <property type="entry name" value="POLYKETIDE SYNTHASE-RELATED"/>
    <property type="match status" value="1"/>
</dbReference>
<evidence type="ECO:0000313" key="10">
    <source>
        <dbReference type="EMBL" id="KAJ5214849.1"/>
    </source>
</evidence>
<evidence type="ECO:0000256" key="3">
    <source>
        <dbReference type="ARBA" id="ARBA00022450"/>
    </source>
</evidence>
<evidence type="ECO:0000313" key="11">
    <source>
        <dbReference type="Proteomes" id="UP001150941"/>
    </source>
</evidence>